<sequence>MAEFSKKMADEATQRAEKATQKLKVANPAIVENYRKFIQGYNEDWFTNCNLDAPLTPEEEDEEEAIPPGAERDNAQAS</sequence>
<proteinExistence type="predicted"/>
<reference evidence="2 3" key="1">
    <citation type="submission" date="2024-01" db="EMBL/GenBank/DDBJ databases">
        <title>The complete chloroplast genome sequence of Lithospermum erythrorhizon: insights into the phylogenetic relationship among Boraginaceae species and the maternal lineages of purple gromwells.</title>
        <authorList>
            <person name="Okada T."/>
            <person name="Watanabe K."/>
        </authorList>
    </citation>
    <scope>NUCLEOTIDE SEQUENCE [LARGE SCALE GENOMIC DNA]</scope>
</reference>
<organism evidence="2 3">
    <name type="scientific">Lithospermum erythrorhizon</name>
    <name type="common">Purple gromwell</name>
    <name type="synonym">Lithospermum officinale var. erythrorhizon</name>
    <dbReference type="NCBI Taxonomy" id="34254"/>
    <lineage>
        <taxon>Eukaryota</taxon>
        <taxon>Viridiplantae</taxon>
        <taxon>Streptophyta</taxon>
        <taxon>Embryophyta</taxon>
        <taxon>Tracheophyta</taxon>
        <taxon>Spermatophyta</taxon>
        <taxon>Magnoliopsida</taxon>
        <taxon>eudicotyledons</taxon>
        <taxon>Gunneridae</taxon>
        <taxon>Pentapetalae</taxon>
        <taxon>asterids</taxon>
        <taxon>lamiids</taxon>
        <taxon>Boraginales</taxon>
        <taxon>Boraginaceae</taxon>
        <taxon>Boraginoideae</taxon>
        <taxon>Lithospermeae</taxon>
        <taxon>Lithospermum</taxon>
    </lineage>
</organism>
<accession>A0AAV3PVR6</accession>
<gene>
    <name evidence="2" type="ORF">LIER_12851</name>
</gene>
<evidence type="ECO:0000256" key="1">
    <source>
        <dbReference type="SAM" id="MobiDB-lite"/>
    </source>
</evidence>
<keyword evidence="3" id="KW-1185">Reference proteome</keyword>
<feature type="region of interest" description="Disordered" evidence="1">
    <location>
        <begin position="1"/>
        <end position="22"/>
    </location>
</feature>
<comment type="caution">
    <text evidence="2">The sequence shown here is derived from an EMBL/GenBank/DDBJ whole genome shotgun (WGS) entry which is preliminary data.</text>
</comment>
<feature type="region of interest" description="Disordered" evidence="1">
    <location>
        <begin position="51"/>
        <end position="78"/>
    </location>
</feature>
<evidence type="ECO:0000313" key="2">
    <source>
        <dbReference type="EMBL" id="GAA0155027.1"/>
    </source>
</evidence>
<evidence type="ECO:0000313" key="3">
    <source>
        <dbReference type="Proteomes" id="UP001454036"/>
    </source>
</evidence>
<name>A0AAV3PVR6_LITER</name>
<feature type="compositionally biased region" description="Basic and acidic residues" evidence="1">
    <location>
        <begin position="1"/>
        <end position="20"/>
    </location>
</feature>
<dbReference type="EMBL" id="BAABME010002526">
    <property type="protein sequence ID" value="GAA0155027.1"/>
    <property type="molecule type" value="Genomic_DNA"/>
</dbReference>
<dbReference type="AlphaFoldDB" id="A0AAV3PVR6"/>
<protein>
    <submittedName>
        <fullName evidence="2">Uncharacterized protein</fullName>
    </submittedName>
</protein>
<dbReference type="Proteomes" id="UP001454036">
    <property type="component" value="Unassembled WGS sequence"/>
</dbReference>